<dbReference type="GO" id="GO:0005852">
    <property type="term" value="C:eukaryotic translation initiation factor 3 complex"/>
    <property type="evidence" value="ECO:0007669"/>
    <property type="project" value="InterPro"/>
</dbReference>
<accession>A0AAD1XIR2</accession>
<evidence type="ECO:0000313" key="5">
    <source>
        <dbReference type="EMBL" id="CAI2373438.1"/>
    </source>
</evidence>
<dbReference type="AlphaFoldDB" id="A0AAD1XIR2"/>
<dbReference type="GO" id="GO:0003743">
    <property type="term" value="F:translation initiation factor activity"/>
    <property type="evidence" value="ECO:0007669"/>
    <property type="project" value="UniProtKB-KW"/>
</dbReference>
<evidence type="ECO:0000259" key="4">
    <source>
        <dbReference type="Pfam" id="PF09440"/>
    </source>
</evidence>
<reference evidence="5" key="1">
    <citation type="submission" date="2023-07" db="EMBL/GenBank/DDBJ databases">
        <authorList>
            <consortium name="AG Swart"/>
            <person name="Singh M."/>
            <person name="Singh A."/>
            <person name="Seah K."/>
            <person name="Emmerich C."/>
        </authorList>
    </citation>
    <scope>NUCLEOTIDE SEQUENCE</scope>
    <source>
        <strain evidence="5">DP1</strain>
    </source>
</reference>
<organism evidence="5 6">
    <name type="scientific">Euplotes crassus</name>
    <dbReference type="NCBI Taxonomy" id="5936"/>
    <lineage>
        <taxon>Eukaryota</taxon>
        <taxon>Sar</taxon>
        <taxon>Alveolata</taxon>
        <taxon>Ciliophora</taxon>
        <taxon>Intramacronucleata</taxon>
        <taxon>Spirotrichea</taxon>
        <taxon>Hypotrichia</taxon>
        <taxon>Euplotida</taxon>
        <taxon>Euplotidae</taxon>
        <taxon>Moneuplotes</taxon>
    </lineage>
</organism>
<feature type="domain" description="Eukaryotic translation initiation factor 3 subunit E N-terminal" evidence="4">
    <location>
        <begin position="7"/>
        <end position="92"/>
    </location>
</feature>
<keyword evidence="6" id="KW-1185">Reference proteome</keyword>
<name>A0AAD1XIR2_EUPCR</name>
<dbReference type="Pfam" id="PF09440">
    <property type="entry name" value="eIF3_N"/>
    <property type="match status" value="1"/>
</dbReference>
<keyword evidence="3" id="KW-0648">Protein biosynthesis</keyword>
<sequence length="361" mass="41230">MESNLVKFANNVDYHLFLQLFEHVEATAQLDKQAVAAQKLKILSKTYLFDKISTTAAEAKVENTDEDKKAFDEKLATLKAESDKVISSIDKASDEERESVFQYAKALYENGKYSESQKILKEISTVMKSRQLLSSQWGLLNISVLTNNYKAATEQFETLEAMIYRERISESEKLVQRNMLLNVALFLYKKHHSAEDLFSFFHKYESVLAAGSIHLLRYYIAVALLKADFDVLNGSILPIIQSESYRYQDSFTQFIEALLEDFDYERAEGFISKMESLCDKDYFLSTVKDQISTAAKNLVLSVYGIVHKNQDISPFVKKLGGTQADVGTFKHEPLKNNEDKNIENRLKDLEQATSSFLESLN</sequence>
<keyword evidence="1" id="KW-0963">Cytoplasm</keyword>
<dbReference type="Proteomes" id="UP001295684">
    <property type="component" value="Unassembled WGS sequence"/>
</dbReference>
<evidence type="ECO:0000256" key="2">
    <source>
        <dbReference type="ARBA" id="ARBA00022540"/>
    </source>
</evidence>
<comment type="caution">
    <text evidence="5">The sequence shown here is derived from an EMBL/GenBank/DDBJ whole genome shotgun (WGS) entry which is preliminary data.</text>
</comment>
<proteinExistence type="predicted"/>
<dbReference type="InterPro" id="IPR019010">
    <property type="entry name" value="eIF3e_N"/>
</dbReference>
<evidence type="ECO:0000256" key="3">
    <source>
        <dbReference type="ARBA" id="ARBA00022917"/>
    </source>
</evidence>
<dbReference type="EMBL" id="CAMPGE010014787">
    <property type="protein sequence ID" value="CAI2373438.1"/>
    <property type="molecule type" value="Genomic_DNA"/>
</dbReference>
<gene>
    <name evidence="5" type="ORF">ECRASSUSDP1_LOCUS14784</name>
</gene>
<evidence type="ECO:0000256" key="1">
    <source>
        <dbReference type="ARBA" id="ARBA00022490"/>
    </source>
</evidence>
<evidence type="ECO:0000313" key="6">
    <source>
        <dbReference type="Proteomes" id="UP001295684"/>
    </source>
</evidence>
<protein>
    <recommendedName>
        <fullName evidence="4">Eukaryotic translation initiation factor 3 subunit E N-terminal domain-containing protein</fullName>
    </recommendedName>
</protein>
<keyword evidence="2" id="KW-0396">Initiation factor</keyword>
<dbReference type="PANTHER" id="PTHR10317">
    <property type="entry name" value="EUKARYOTIC TRANSLATION INITIATION FACTOR 3 SUBUNIT E"/>
    <property type="match status" value="1"/>
</dbReference>
<dbReference type="InterPro" id="IPR016650">
    <property type="entry name" value="eIF3e"/>
</dbReference>